<evidence type="ECO:0000256" key="1">
    <source>
        <dbReference type="ARBA" id="ARBA00022741"/>
    </source>
</evidence>
<protein>
    <submittedName>
        <fullName evidence="4">LuxR family transcriptional regulator</fullName>
    </submittedName>
</protein>
<dbReference type="EMBL" id="BAAAYN010000006">
    <property type="protein sequence ID" value="GAA3383654.1"/>
    <property type="molecule type" value="Genomic_DNA"/>
</dbReference>
<feature type="domain" description="Orc1-like AAA ATPase" evidence="3">
    <location>
        <begin position="11"/>
        <end position="158"/>
    </location>
</feature>
<evidence type="ECO:0000256" key="2">
    <source>
        <dbReference type="ARBA" id="ARBA00022840"/>
    </source>
</evidence>
<dbReference type="PANTHER" id="PTHR16305">
    <property type="entry name" value="TESTICULAR SOLUBLE ADENYLYL CYCLASE"/>
    <property type="match status" value="1"/>
</dbReference>
<sequence>MAGTGSGLIDRTSERESLDRLLNDASGGVSRVVVLRGEAGVGKTALLRHLVDRTPDWCVLTSVGVESEMELAYSGLHQLCAPLLGALDRLPAPQRTALATVFGLSDGPPPDRFLVGLATLSLLADAADQQPLLCLVDDAQWLDQASAQILAFVARRVLAERLALVCAARTGTDVLPGLPDLTVGGLADADAHALLGLSLPGVLDTAVRDRIVAEARGNPLALLELPRTWRTADLAGGFGVPDGAPLIGRIQDSYARRLRELPPETQLLVLVAAAEPLGDPGLLHDAAHTLGVDLAATAPAVDAGLLQVGARVRFAHPLVRSAAYQIASAAERQRAHRALADATDVGTDPDRRAWHRARAAPGPDEEVAAELQQSASRARSRGGSAAAAAFLTRATELTPDRSTRARRALDAAFAAVDAGAFDAARALLPVCTVVPVDAWHEARIDLLRSQLAFASSRGKEAIPLLLTAARRLEPLDLEMARATYLDALVAAVIGSRLNDGVGPAEVAKAVRAAPRPSGGPSSGDLLLDAFCALVEEREDAVGTCRDALAALRSDPEPKLRHLWESTILAIALWDDESWDAVSERHIRLARETGALGELPFMLGSRVHFLGYCGDLSAAAALVAEEHSVVEATGSGGPAPYGALCVAAWQGRDRDARELLGIARRVATASDEGTGVALTECWHALLRNGLGEYEAAFTAAARATEDPSEFATQCWGLPELIEAAARTGRADVAADALERLTERTTASGSRWARGLEARCRALVTGSEEDYRGRSTSWAGPVPAPTRLAPICCMGSGCAGRAAGATLGAS</sequence>
<organism evidence="4 5">
    <name type="scientific">Cryptosporangium minutisporangium</name>
    <dbReference type="NCBI Taxonomy" id="113569"/>
    <lineage>
        <taxon>Bacteria</taxon>
        <taxon>Bacillati</taxon>
        <taxon>Actinomycetota</taxon>
        <taxon>Actinomycetes</taxon>
        <taxon>Cryptosporangiales</taxon>
        <taxon>Cryptosporangiaceae</taxon>
        <taxon>Cryptosporangium</taxon>
    </lineage>
</organism>
<dbReference type="InterPro" id="IPR041664">
    <property type="entry name" value="AAA_16"/>
</dbReference>
<evidence type="ECO:0000259" key="3">
    <source>
        <dbReference type="Pfam" id="PF13191"/>
    </source>
</evidence>
<dbReference type="SUPFAM" id="SSF52540">
    <property type="entry name" value="P-loop containing nucleoside triphosphate hydrolases"/>
    <property type="match status" value="1"/>
</dbReference>
<dbReference type="PANTHER" id="PTHR16305:SF35">
    <property type="entry name" value="TRANSCRIPTIONAL ACTIVATOR DOMAIN"/>
    <property type="match status" value="1"/>
</dbReference>
<keyword evidence="5" id="KW-1185">Reference proteome</keyword>
<evidence type="ECO:0000313" key="4">
    <source>
        <dbReference type="EMBL" id="GAA3383654.1"/>
    </source>
</evidence>
<gene>
    <name evidence="4" type="ORF">GCM10020369_10360</name>
</gene>
<keyword evidence="2" id="KW-0067">ATP-binding</keyword>
<dbReference type="Pfam" id="PF13191">
    <property type="entry name" value="AAA_16"/>
    <property type="match status" value="1"/>
</dbReference>
<keyword evidence="1" id="KW-0547">Nucleotide-binding</keyword>
<dbReference type="Proteomes" id="UP001501676">
    <property type="component" value="Unassembled WGS sequence"/>
</dbReference>
<dbReference type="InterPro" id="IPR027417">
    <property type="entry name" value="P-loop_NTPase"/>
</dbReference>
<reference evidence="5" key="1">
    <citation type="journal article" date="2019" name="Int. J. Syst. Evol. Microbiol.">
        <title>The Global Catalogue of Microorganisms (GCM) 10K type strain sequencing project: providing services to taxonomists for standard genome sequencing and annotation.</title>
        <authorList>
            <consortium name="The Broad Institute Genomics Platform"/>
            <consortium name="The Broad Institute Genome Sequencing Center for Infectious Disease"/>
            <person name="Wu L."/>
            <person name="Ma J."/>
        </authorList>
    </citation>
    <scope>NUCLEOTIDE SEQUENCE [LARGE SCALE GENOMIC DNA]</scope>
    <source>
        <strain evidence="5">JCM 9458</strain>
    </source>
</reference>
<evidence type="ECO:0000313" key="5">
    <source>
        <dbReference type="Proteomes" id="UP001501676"/>
    </source>
</evidence>
<proteinExistence type="predicted"/>
<dbReference type="Gene3D" id="3.40.50.300">
    <property type="entry name" value="P-loop containing nucleotide triphosphate hydrolases"/>
    <property type="match status" value="1"/>
</dbReference>
<accession>A0ABP6SRF3</accession>
<name>A0ABP6SRF3_9ACTN</name>
<dbReference type="RefSeq" id="WP_345726799.1">
    <property type="nucleotide sequence ID" value="NZ_BAAAYN010000006.1"/>
</dbReference>
<comment type="caution">
    <text evidence="4">The sequence shown here is derived from an EMBL/GenBank/DDBJ whole genome shotgun (WGS) entry which is preliminary data.</text>
</comment>